<dbReference type="SMART" id="SM00220">
    <property type="entry name" value="S_TKc"/>
    <property type="match status" value="1"/>
</dbReference>
<dbReference type="InterPro" id="IPR017441">
    <property type="entry name" value="Protein_kinase_ATP_BS"/>
</dbReference>
<dbReference type="Gene3D" id="1.10.510.10">
    <property type="entry name" value="Transferase(Phosphotransferase) domain 1"/>
    <property type="match status" value="1"/>
</dbReference>
<dbReference type="PANTHER" id="PTHR24056">
    <property type="entry name" value="CELL DIVISION PROTEIN KINASE"/>
    <property type="match status" value="1"/>
</dbReference>
<reference evidence="15" key="2">
    <citation type="submission" date="2025-04" db="UniProtKB">
        <authorList>
            <consortium name="RefSeq"/>
        </authorList>
    </citation>
    <scope>IDENTIFICATION</scope>
    <source>
        <tissue evidence="15">Whole body</tissue>
    </source>
</reference>
<name>A0A2S2Q2M8_9HEMI</name>
<dbReference type="Proteomes" id="UP000694846">
    <property type="component" value="Unplaced"/>
</dbReference>
<dbReference type="RefSeq" id="XP_025421114.1">
    <property type="nucleotide sequence ID" value="XM_025565329.1"/>
</dbReference>
<sequence>MSDPRLIFTSKSFMPSSPNTPVPSTSNTSVPSTSNFLVPTASNTLVPPTASNTLVPPTASNTLEPTTVNASPPSIHSSWFQSMTYQEALQLSDLEDDLTEDDEPSTAMEKMRKLRKAKDEYLANYNYPFCPDLSRYNLISKIGEGTFGEVFKGSTIKYNKPILVAIKKILKSNEKEGFPMTSEREIRILKKLKHKNIVRLIEVCQTKPSAKTNFRTIFHLIFEFCEHDLSGLVLNHEIKFKLSEIKNLLKQLLNGVYYIHANKILHRDIKTSNILITKKGVVKIADFGLSRAFSELPASMENKYTNCVVTLWYRPPELLLGDRNYGPPIDIWGIGCIMAELFTRWPILRGDSEQEQLLEIIKLCGPITPEVWPNVDKLVLYRSMKLPQNYPRKVKDYLKNYTRDIFSGDLLDKFLTYDPKKRINADLALNHSFFWTDPMPSNLAEKMKEIHQNNFDYLNKISKAKAQVELNQSLPAFNRIKPSSSSSLNSLTSFPDRIF</sequence>
<evidence type="ECO:0000256" key="7">
    <source>
        <dbReference type="ARBA" id="ARBA00022840"/>
    </source>
</evidence>
<proteinExistence type="inferred from homology"/>
<reference evidence="13" key="1">
    <citation type="submission" date="2018-04" db="EMBL/GenBank/DDBJ databases">
        <title>Transcriptome assembly of Sipha flava.</title>
        <authorList>
            <person name="Scully E.D."/>
            <person name="Geib S.M."/>
            <person name="Palmer N.A."/>
            <person name="Koch K."/>
            <person name="Bradshaw J."/>
            <person name="Heng-Moss T."/>
            <person name="Sarath G."/>
        </authorList>
    </citation>
    <scope>NUCLEOTIDE SEQUENCE</scope>
</reference>
<dbReference type="InterPro" id="IPR000719">
    <property type="entry name" value="Prot_kinase_dom"/>
</dbReference>
<evidence type="ECO:0000256" key="5">
    <source>
        <dbReference type="ARBA" id="ARBA00022741"/>
    </source>
</evidence>
<dbReference type="SUPFAM" id="SSF56112">
    <property type="entry name" value="Protein kinase-like (PK-like)"/>
    <property type="match status" value="1"/>
</dbReference>
<keyword evidence="14" id="KW-1185">Reference proteome</keyword>
<dbReference type="OrthoDB" id="28397at2759"/>
<evidence type="ECO:0000256" key="8">
    <source>
        <dbReference type="ARBA" id="ARBA00023242"/>
    </source>
</evidence>
<evidence type="ECO:0000256" key="3">
    <source>
        <dbReference type="ARBA" id="ARBA00022527"/>
    </source>
</evidence>
<dbReference type="PROSITE" id="PS00108">
    <property type="entry name" value="PROTEIN_KINASE_ST"/>
    <property type="match status" value="1"/>
</dbReference>
<evidence type="ECO:0000256" key="1">
    <source>
        <dbReference type="ARBA" id="ARBA00004123"/>
    </source>
</evidence>
<evidence type="ECO:0000313" key="13">
    <source>
        <dbReference type="EMBL" id="MBY71987.1"/>
    </source>
</evidence>
<dbReference type="GO" id="GO:0005634">
    <property type="term" value="C:nucleus"/>
    <property type="evidence" value="ECO:0007669"/>
    <property type="project" value="UniProtKB-SubCell"/>
</dbReference>
<evidence type="ECO:0000313" key="14">
    <source>
        <dbReference type="Proteomes" id="UP000694846"/>
    </source>
</evidence>
<evidence type="ECO:0000259" key="12">
    <source>
        <dbReference type="PROSITE" id="PS50011"/>
    </source>
</evidence>
<evidence type="ECO:0000256" key="9">
    <source>
        <dbReference type="PROSITE-ProRule" id="PRU10141"/>
    </source>
</evidence>
<dbReference type="InterPro" id="IPR008271">
    <property type="entry name" value="Ser/Thr_kinase_AS"/>
</dbReference>
<dbReference type="PROSITE" id="PS50011">
    <property type="entry name" value="PROTEIN_KINASE_DOM"/>
    <property type="match status" value="1"/>
</dbReference>
<dbReference type="Pfam" id="PF00069">
    <property type="entry name" value="Pkinase"/>
    <property type="match status" value="1"/>
</dbReference>
<feature type="domain" description="Protein kinase" evidence="12">
    <location>
        <begin position="136"/>
        <end position="434"/>
    </location>
</feature>
<dbReference type="PANTHER" id="PTHR24056:SF233">
    <property type="entry name" value="CYCLIN-DEPENDENT KINASE 9"/>
    <property type="match status" value="1"/>
</dbReference>
<keyword evidence="5 9" id="KW-0547">Nucleotide-binding</keyword>
<dbReference type="EMBL" id="GGMS01002784">
    <property type="protein sequence ID" value="MBY71987.1"/>
    <property type="molecule type" value="Transcribed_RNA"/>
</dbReference>
<evidence type="ECO:0000256" key="2">
    <source>
        <dbReference type="ARBA" id="ARBA00006485"/>
    </source>
</evidence>
<evidence type="ECO:0000256" key="4">
    <source>
        <dbReference type="ARBA" id="ARBA00022679"/>
    </source>
</evidence>
<feature type="binding site" evidence="9">
    <location>
        <position position="168"/>
    </location>
    <ligand>
        <name>ATP</name>
        <dbReference type="ChEBI" id="CHEBI:30616"/>
    </ligand>
</feature>
<dbReference type="GO" id="GO:0004693">
    <property type="term" value="F:cyclin-dependent protein serine/threonine kinase activity"/>
    <property type="evidence" value="ECO:0007669"/>
    <property type="project" value="TreeGrafter"/>
</dbReference>
<protein>
    <submittedName>
        <fullName evidence="13 15">Cyclin-dependent kinase 9</fullName>
    </submittedName>
</protein>
<dbReference type="GO" id="GO:0008353">
    <property type="term" value="F:RNA polymerase II CTD heptapeptide repeat kinase activity"/>
    <property type="evidence" value="ECO:0007669"/>
    <property type="project" value="TreeGrafter"/>
</dbReference>
<evidence type="ECO:0000256" key="11">
    <source>
        <dbReference type="SAM" id="MobiDB-lite"/>
    </source>
</evidence>
<feature type="compositionally biased region" description="Low complexity" evidence="11">
    <location>
        <begin position="15"/>
        <end position="31"/>
    </location>
</feature>
<keyword evidence="6 13" id="KW-0418">Kinase</keyword>
<dbReference type="Gene3D" id="3.30.200.20">
    <property type="entry name" value="Phosphorylase Kinase, domain 1"/>
    <property type="match status" value="1"/>
</dbReference>
<dbReference type="InterPro" id="IPR011009">
    <property type="entry name" value="Kinase-like_dom_sf"/>
</dbReference>
<keyword evidence="7 9" id="KW-0067">ATP-binding</keyword>
<evidence type="ECO:0000256" key="6">
    <source>
        <dbReference type="ARBA" id="ARBA00022777"/>
    </source>
</evidence>
<keyword evidence="4" id="KW-0808">Transferase</keyword>
<feature type="region of interest" description="Disordered" evidence="11">
    <location>
        <begin position="1"/>
        <end position="31"/>
    </location>
</feature>
<dbReference type="FunFam" id="1.10.510.10:FF:000203">
    <property type="entry name" value="Cyclin-dependent kinase 9"/>
    <property type="match status" value="1"/>
</dbReference>
<comment type="subcellular location">
    <subcellularLocation>
        <location evidence="1">Nucleus</location>
    </subcellularLocation>
</comment>
<comment type="similarity">
    <text evidence="2">Belongs to the protein kinase superfamily. CMGC Ser/Thr protein kinase family. CDC2/CDKX subfamily.</text>
</comment>
<organism evidence="13">
    <name type="scientific">Sipha flava</name>
    <name type="common">yellow sugarcane aphid</name>
    <dbReference type="NCBI Taxonomy" id="143950"/>
    <lineage>
        <taxon>Eukaryota</taxon>
        <taxon>Metazoa</taxon>
        <taxon>Ecdysozoa</taxon>
        <taxon>Arthropoda</taxon>
        <taxon>Hexapoda</taxon>
        <taxon>Insecta</taxon>
        <taxon>Pterygota</taxon>
        <taxon>Neoptera</taxon>
        <taxon>Paraneoptera</taxon>
        <taxon>Hemiptera</taxon>
        <taxon>Sternorrhyncha</taxon>
        <taxon>Aphidomorpha</taxon>
        <taxon>Aphidoidea</taxon>
        <taxon>Aphididae</taxon>
        <taxon>Sipha</taxon>
    </lineage>
</organism>
<dbReference type="GO" id="GO:0005524">
    <property type="term" value="F:ATP binding"/>
    <property type="evidence" value="ECO:0007669"/>
    <property type="project" value="UniProtKB-UniRule"/>
</dbReference>
<evidence type="ECO:0000313" key="15">
    <source>
        <dbReference type="RefSeq" id="XP_025421114.1"/>
    </source>
</evidence>
<dbReference type="AlphaFoldDB" id="A0A2S2Q2M8"/>
<gene>
    <name evidence="13" type="primary">CDK9_0</name>
    <name evidence="15" type="synonym">LOC112691171</name>
    <name evidence="13" type="ORF">g.3009</name>
</gene>
<keyword evidence="3 10" id="KW-0723">Serine/threonine-protein kinase</keyword>
<accession>A0A2S2Q2M8</accession>
<keyword evidence="8" id="KW-0539">Nucleus</keyword>
<dbReference type="PROSITE" id="PS00107">
    <property type="entry name" value="PROTEIN_KINASE_ATP"/>
    <property type="match status" value="1"/>
</dbReference>
<evidence type="ECO:0000256" key="10">
    <source>
        <dbReference type="RuleBase" id="RU000304"/>
    </source>
</evidence>
<dbReference type="InterPro" id="IPR050108">
    <property type="entry name" value="CDK"/>
</dbReference>